<dbReference type="Gene3D" id="3.30.70.1560">
    <property type="entry name" value="Alpha-L RNA-binding motif"/>
    <property type="match status" value="1"/>
</dbReference>
<dbReference type="NCBIfam" id="TIGR00093">
    <property type="entry name" value="pseudouridine synthase"/>
    <property type="match status" value="1"/>
</dbReference>
<protein>
    <recommendedName>
        <fullName evidence="5">Pseudouridine synthase</fullName>
        <ecNumber evidence="5">5.4.99.-</ecNumber>
    </recommendedName>
</protein>
<evidence type="ECO:0000256" key="2">
    <source>
        <dbReference type="ARBA" id="ARBA00022884"/>
    </source>
</evidence>
<dbReference type="Gene3D" id="3.30.70.580">
    <property type="entry name" value="Pseudouridine synthase I, catalytic domain, N-terminal subdomain"/>
    <property type="match status" value="1"/>
</dbReference>
<dbReference type="GO" id="GO:0003723">
    <property type="term" value="F:RNA binding"/>
    <property type="evidence" value="ECO:0007669"/>
    <property type="project" value="UniProtKB-KW"/>
</dbReference>
<dbReference type="CDD" id="cd02553">
    <property type="entry name" value="PseudoU_synth_RsuA"/>
    <property type="match status" value="1"/>
</dbReference>
<proteinExistence type="inferred from homology"/>
<evidence type="ECO:0000256" key="3">
    <source>
        <dbReference type="ARBA" id="ARBA00023235"/>
    </source>
</evidence>
<keyword evidence="8" id="KW-1185">Reference proteome</keyword>
<dbReference type="Pfam" id="PF01479">
    <property type="entry name" value="S4"/>
    <property type="match status" value="1"/>
</dbReference>
<dbReference type="InterPro" id="IPR042092">
    <property type="entry name" value="PsdUridine_s_RsuA/RluB/E/F_cat"/>
</dbReference>
<dbReference type="InterPro" id="IPR050343">
    <property type="entry name" value="RsuA_PseudoU_synthase"/>
</dbReference>
<dbReference type="PROSITE" id="PS01149">
    <property type="entry name" value="PSI_RSU"/>
    <property type="match status" value="1"/>
</dbReference>
<feature type="domain" description="RNA-binding S4" evidence="6">
    <location>
        <begin position="14"/>
        <end position="74"/>
    </location>
</feature>
<dbReference type="RefSeq" id="WP_150458273.1">
    <property type="nucleotide sequence ID" value="NZ_VYKK01000015.1"/>
</dbReference>
<dbReference type="InterPro" id="IPR006145">
    <property type="entry name" value="PsdUridine_synth_RsuA/RluA"/>
</dbReference>
<dbReference type="GO" id="GO:0000455">
    <property type="term" value="P:enzyme-directed rRNA pseudouridine synthesis"/>
    <property type="evidence" value="ECO:0007669"/>
    <property type="project" value="UniProtKB-ARBA"/>
</dbReference>
<dbReference type="InterPro" id="IPR002942">
    <property type="entry name" value="S4_RNA-bd"/>
</dbReference>
<dbReference type="SUPFAM" id="SSF55174">
    <property type="entry name" value="Alpha-L RNA-binding motif"/>
    <property type="match status" value="1"/>
</dbReference>
<sequence>MPSKDTAGGRGRTQRLDKILAHMGHGSRSELRKMARQGAIRVNGLAVKDSSVHVDPAVDVIEVGGKRVLYREHIYLMMNKPAGVLSATEDARDRTVLDLLDRSYTVFEPFPVGRLDKDTVGLLLLTSDGQLAHELLSPRKHVPKIYEADVEGDVGPEDVRAFSEGVTLEDGYRTQPAELTILSRERRGDQTISRISLTITEGKFHQVKRMFLSVGKKVVFLKRVAMGRLMLDEALPAGACRELTPEEMALLLPED</sequence>
<dbReference type="GO" id="GO:0005829">
    <property type="term" value="C:cytosol"/>
    <property type="evidence" value="ECO:0007669"/>
    <property type="project" value="UniProtKB-ARBA"/>
</dbReference>
<dbReference type="InterPro" id="IPR000748">
    <property type="entry name" value="PsdUridine_synth_RsuA/RluB/E/F"/>
</dbReference>
<dbReference type="InterPro" id="IPR018496">
    <property type="entry name" value="PsdUridine_synth_RsuA/RluB_CS"/>
</dbReference>
<evidence type="ECO:0000256" key="1">
    <source>
        <dbReference type="ARBA" id="ARBA00008348"/>
    </source>
</evidence>
<keyword evidence="3 5" id="KW-0413">Isomerase</keyword>
<dbReference type="InterPro" id="IPR020094">
    <property type="entry name" value="TruA/RsuA/RluB/E/F_N"/>
</dbReference>
<dbReference type="PANTHER" id="PTHR47683">
    <property type="entry name" value="PSEUDOURIDINE SYNTHASE FAMILY PROTEIN-RELATED"/>
    <property type="match status" value="1"/>
</dbReference>
<reference evidence="7 8" key="1">
    <citation type="submission" date="2019-09" db="EMBL/GenBank/DDBJ databases">
        <title>Bacillus ochoae sp. nov., Paenibacillus whitsoniae sp. nov., Paenibacillus spiritus sp. nov. Isolated from the Mars Exploration Rover during spacecraft assembly.</title>
        <authorList>
            <person name="Seuylemezian A."/>
            <person name="Vaishampayan P."/>
        </authorList>
    </citation>
    <scope>NUCLEOTIDE SEQUENCE [LARGE SCALE GENOMIC DNA]</scope>
    <source>
        <strain evidence="7 8">MER_111</strain>
    </source>
</reference>
<dbReference type="EMBL" id="VYKK01000015">
    <property type="protein sequence ID" value="KAA9003918.1"/>
    <property type="molecule type" value="Genomic_DNA"/>
</dbReference>
<evidence type="ECO:0000259" key="6">
    <source>
        <dbReference type="SMART" id="SM00363"/>
    </source>
</evidence>
<evidence type="ECO:0000313" key="7">
    <source>
        <dbReference type="EMBL" id="KAA9003918.1"/>
    </source>
</evidence>
<dbReference type="SMART" id="SM00363">
    <property type="entry name" value="S4"/>
    <property type="match status" value="1"/>
</dbReference>
<dbReference type="Proteomes" id="UP000367750">
    <property type="component" value="Unassembled WGS sequence"/>
</dbReference>
<dbReference type="AlphaFoldDB" id="A0A5J5G849"/>
<dbReference type="InterPro" id="IPR020103">
    <property type="entry name" value="PsdUridine_synth_cat_dom_sf"/>
</dbReference>
<organism evidence="7 8">
    <name type="scientific">Paenibacillus spiritus</name>
    <dbReference type="NCBI Taxonomy" id="2496557"/>
    <lineage>
        <taxon>Bacteria</taxon>
        <taxon>Bacillati</taxon>
        <taxon>Bacillota</taxon>
        <taxon>Bacilli</taxon>
        <taxon>Bacillales</taxon>
        <taxon>Paenibacillaceae</taxon>
        <taxon>Paenibacillus</taxon>
    </lineage>
</organism>
<evidence type="ECO:0000256" key="5">
    <source>
        <dbReference type="RuleBase" id="RU003887"/>
    </source>
</evidence>
<dbReference type="Gene3D" id="3.10.290.10">
    <property type="entry name" value="RNA-binding S4 domain"/>
    <property type="match status" value="1"/>
</dbReference>
<dbReference type="PROSITE" id="PS50889">
    <property type="entry name" value="S4"/>
    <property type="match status" value="1"/>
</dbReference>
<name>A0A5J5G849_9BACL</name>
<dbReference type="FunFam" id="3.30.70.1560:FF:000001">
    <property type="entry name" value="Pseudouridine synthase"/>
    <property type="match status" value="1"/>
</dbReference>
<evidence type="ECO:0000313" key="8">
    <source>
        <dbReference type="Proteomes" id="UP000367750"/>
    </source>
</evidence>
<gene>
    <name evidence="7" type="ORF">F4V43_10880</name>
</gene>
<dbReference type="SUPFAM" id="SSF55120">
    <property type="entry name" value="Pseudouridine synthase"/>
    <property type="match status" value="1"/>
</dbReference>
<comment type="similarity">
    <text evidence="1 5">Belongs to the pseudouridine synthase RsuA family.</text>
</comment>
<dbReference type="Pfam" id="PF00849">
    <property type="entry name" value="PseudoU_synth_2"/>
    <property type="match status" value="1"/>
</dbReference>
<dbReference type="CDD" id="cd00165">
    <property type="entry name" value="S4"/>
    <property type="match status" value="1"/>
</dbReference>
<evidence type="ECO:0000256" key="4">
    <source>
        <dbReference type="PROSITE-ProRule" id="PRU00182"/>
    </source>
</evidence>
<dbReference type="EC" id="5.4.99.-" evidence="5"/>
<dbReference type="OrthoDB" id="9807213at2"/>
<dbReference type="GO" id="GO:0120159">
    <property type="term" value="F:rRNA pseudouridine synthase activity"/>
    <property type="evidence" value="ECO:0007669"/>
    <property type="project" value="UniProtKB-ARBA"/>
</dbReference>
<comment type="caution">
    <text evidence="7">The sequence shown here is derived from an EMBL/GenBank/DDBJ whole genome shotgun (WGS) entry which is preliminary data.</text>
</comment>
<keyword evidence="2 4" id="KW-0694">RNA-binding</keyword>
<dbReference type="InterPro" id="IPR036986">
    <property type="entry name" value="S4_RNA-bd_sf"/>
</dbReference>
<accession>A0A5J5G849</accession>
<dbReference type="PANTHER" id="PTHR47683:SF4">
    <property type="entry name" value="PSEUDOURIDINE SYNTHASE"/>
    <property type="match status" value="1"/>
</dbReference>